<dbReference type="InterPro" id="IPR017850">
    <property type="entry name" value="Alkaline_phosphatase_core_sf"/>
</dbReference>
<gene>
    <name evidence="1" type="ORF">CTI12_AA468890</name>
</gene>
<comment type="caution">
    <text evidence="1">The sequence shown here is derived from an EMBL/GenBank/DDBJ whole genome shotgun (WGS) entry which is preliminary data.</text>
</comment>
<dbReference type="Proteomes" id="UP000245207">
    <property type="component" value="Unassembled WGS sequence"/>
</dbReference>
<keyword evidence="2" id="KW-1185">Reference proteome</keyword>
<dbReference type="Gene3D" id="3.40.720.10">
    <property type="entry name" value="Alkaline Phosphatase, subunit A"/>
    <property type="match status" value="1"/>
</dbReference>
<dbReference type="OrthoDB" id="2993954at2759"/>
<evidence type="ECO:0000313" key="1">
    <source>
        <dbReference type="EMBL" id="PWA50947.1"/>
    </source>
</evidence>
<reference evidence="1 2" key="1">
    <citation type="journal article" date="2018" name="Mol. Plant">
        <title>The genome of Artemisia annua provides insight into the evolution of Asteraceae family and artemisinin biosynthesis.</title>
        <authorList>
            <person name="Shen Q."/>
            <person name="Zhang L."/>
            <person name="Liao Z."/>
            <person name="Wang S."/>
            <person name="Yan T."/>
            <person name="Shi P."/>
            <person name="Liu M."/>
            <person name="Fu X."/>
            <person name="Pan Q."/>
            <person name="Wang Y."/>
            <person name="Lv Z."/>
            <person name="Lu X."/>
            <person name="Zhang F."/>
            <person name="Jiang W."/>
            <person name="Ma Y."/>
            <person name="Chen M."/>
            <person name="Hao X."/>
            <person name="Li L."/>
            <person name="Tang Y."/>
            <person name="Lv G."/>
            <person name="Zhou Y."/>
            <person name="Sun X."/>
            <person name="Brodelius P.E."/>
            <person name="Rose J.K.C."/>
            <person name="Tang K."/>
        </authorList>
    </citation>
    <scope>NUCLEOTIDE SEQUENCE [LARGE SCALE GENOMIC DNA]</scope>
    <source>
        <strain evidence="2">cv. Huhao1</strain>
        <tissue evidence="1">Leaf</tissue>
    </source>
</reference>
<protein>
    <submittedName>
        <fullName evidence="1">Phosphoglycerate mutase, 2,3-bisphosphoglycerate-independent</fullName>
    </submittedName>
</protein>
<proteinExistence type="predicted"/>
<dbReference type="AlphaFoldDB" id="A0A2U1LPL5"/>
<dbReference type="EMBL" id="PKPP01008345">
    <property type="protein sequence ID" value="PWA50947.1"/>
    <property type="molecule type" value="Genomic_DNA"/>
</dbReference>
<name>A0A2U1LPL5_ARTAN</name>
<sequence>MILDAIEQVGGIYVVTANHGNAKDMVKRNKKGEPILKDDEVQILTLYTLQPSVWFPIGCGRSLKLASKRLKLCKFTIEAVVDDTIVDSSTYKFFDVETIVNGGAEKDIGMESGSGDKISGVEEERNANFSLETMFL</sequence>
<dbReference type="STRING" id="35608.A0A2U1LPL5"/>
<accession>A0A2U1LPL5</accession>
<organism evidence="1 2">
    <name type="scientific">Artemisia annua</name>
    <name type="common">Sweet wormwood</name>
    <dbReference type="NCBI Taxonomy" id="35608"/>
    <lineage>
        <taxon>Eukaryota</taxon>
        <taxon>Viridiplantae</taxon>
        <taxon>Streptophyta</taxon>
        <taxon>Embryophyta</taxon>
        <taxon>Tracheophyta</taxon>
        <taxon>Spermatophyta</taxon>
        <taxon>Magnoliopsida</taxon>
        <taxon>eudicotyledons</taxon>
        <taxon>Gunneridae</taxon>
        <taxon>Pentapetalae</taxon>
        <taxon>asterids</taxon>
        <taxon>campanulids</taxon>
        <taxon>Asterales</taxon>
        <taxon>Asteraceae</taxon>
        <taxon>Asteroideae</taxon>
        <taxon>Anthemideae</taxon>
        <taxon>Artemisiinae</taxon>
        <taxon>Artemisia</taxon>
    </lineage>
</organism>
<evidence type="ECO:0000313" key="2">
    <source>
        <dbReference type="Proteomes" id="UP000245207"/>
    </source>
</evidence>